<dbReference type="Pfam" id="PF13701">
    <property type="entry name" value="DDE_Tnp_1_4"/>
    <property type="match status" value="1"/>
</dbReference>
<evidence type="ECO:0000313" key="2">
    <source>
        <dbReference type="EMBL" id="OQD46034.1"/>
    </source>
</evidence>
<proteinExistence type="predicted"/>
<gene>
    <name evidence="2" type="ORF">BIY37_05360</name>
</gene>
<feature type="domain" description="Transposase DDE" evidence="1">
    <location>
        <begin position="1"/>
        <end position="69"/>
    </location>
</feature>
<keyword evidence="3" id="KW-1185">Reference proteome</keyword>
<organism evidence="2 3">
    <name type="scientific">Candidatus Brocadia sapporoensis</name>
    <dbReference type="NCBI Taxonomy" id="392547"/>
    <lineage>
        <taxon>Bacteria</taxon>
        <taxon>Pseudomonadati</taxon>
        <taxon>Planctomycetota</taxon>
        <taxon>Candidatus Brocadiia</taxon>
        <taxon>Candidatus Brocadiales</taxon>
        <taxon>Candidatus Brocadiaceae</taxon>
        <taxon>Candidatus Brocadia</taxon>
    </lineage>
</organism>
<reference evidence="2 3" key="1">
    <citation type="journal article" date="2016" name="Genome Announc.">
        <title>Draft Genome Sequence of the Anaerobic Ammonium-Oxidizing Bacterium 'Candidatus Brocadia sp. 40'.</title>
        <authorList>
            <person name="Ali M."/>
            <person name="Haroon M.F."/>
            <person name="Narita Y."/>
            <person name="Zhang L."/>
            <person name="Rangel Shaw D."/>
            <person name="Okabe S."/>
            <person name="Saikaly P.E."/>
        </authorList>
    </citation>
    <scope>NUCLEOTIDE SEQUENCE [LARGE SCALE GENOMIC DNA]</scope>
    <source>
        <strain evidence="2 3">40</strain>
    </source>
</reference>
<evidence type="ECO:0000259" key="1">
    <source>
        <dbReference type="Pfam" id="PF13701"/>
    </source>
</evidence>
<sequence>MAYALLNELRRIRFCSTEFLQAPCSANQTKLFKIGVPVKTGIRRIAICLFSAYPCKEIFQLAFQNIRKAYSMLC</sequence>
<comment type="caution">
    <text evidence="2">The sequence shown here is derived from an EMBL/GenBank/DDBJ whole genome shotgun (WGS) entry which is preliminary data.</text>
</comment>
<protein>
    <recommendedName>
        <fullName evidence="1">Transposase DDE domain-containing protein</fullName>
    </recommendedName>
</protein>
<evidence type="ECO:0000313" key="3">
    <source>
        <dbReference type="Proteomes" id="UP000242219"/>
    </source>
</evidence>
<dbReference type="EMBL" id="MJUW02000062">
    <property type="protein sequence ID" value="OQD46034.1"/>
    <property type="molecule type" value="Genomic_DNA"/>
</dbReference>
<dbReference type="AlphaFoldDB" id="A0A1V6M0U5"/>
<accession>A0A1V6M0U5</accession>
<dbReference type="RefSeq" id="WP_179129294.1">
    <property type="nucleotide sequence ID" value="NZ_MJUW02000062.1"/>
</dbReference>
<name>A0A1V6M0U5_9BACT</name>
<dbReference type="InterPro" id="IPR025668">
    <property type="entry name" value="Tnp_DDE_dom"/>
</dbReference>
<dbReference type="Proteomes" id="UP000242219">
    <property type="component" value="Unassembled WGS sequence"/>
</dbReference>